<dbReference type="Pfam" id="PF12833">
    <property type="entry name" value="HTH_18"/>
    <property type="match status" value="1"/>
</dbReference>
<dbReference type="PRINTS" id="PR00032">
    <property type="entry name" value="HTHARAC"/>
</dbReference>
<dbReference type="GO" id="GO:0043565">
    <property type="term" value="F:sequence-specific DNA binding"/>
    <property type="evidence" value="ECO:0007669"/>
    <property type="project" value="InterPro"/>
</dbReference>
<keyword evidence="1" id="KW-0805">Transcription regulation</keyword>
<dbReference type="Proteomes" id="UP000021053">
    <property type="component" value="Unassembled WGS sequence"/>
</dbReference>
<evidence type="ECO:0000313" key="6">
    <source>
        <dbReference type="Proteomes" id="UP000021053"/>
    </source>
</evidence>
<dbReference type="Pfam" id="PF12852">
    <property type="entry name" value="Cupin_6"/>
    <property type="match status" value="1"/>
</dbReference>
<dbReference type="InterPro" id="IPR032783">
    <property type="entry name" value="AraC_lig"/>
</dbReference>
<dbReference type="EMBL" id="JFBT01000001">
    <property type="protein sequence ID" value="EXG82117.1"/>
    <property type="molecule type" value="Genomic_DNA"/>
</dbReference>
<dbReference type="InterPro" id="IPR009057">
    <property type="entry name" value="Homeodomain-like_sf"/>
</dbReference>
<accession>A0A010ZY27</accession>
<dbReference type="Gene3D" id="1.10.10.60">
    <property type="entry name" value="Homeodomain-like"/>
    <property type="match status" value="2"/>
</dbReference>
<evidence type="ECO:0000256" key="3">
    <source>
        <dbReference type="ARBA" id="ARBA00023163"/>
    </source>
</evidence>
<dbReference type="InterPro" id="IPR018060">
    <property type="entry name" value="HTH_AraC"/>
</dbReference>
<dbReference type="PROSITE" id="PS01124">
    <property type="entry name" value="HTH_ARAC_FAMILY_2"/>
    <property type="match status" value="1"/>
</dbReference>
<gene>
    <name evidence="5" type="ORF">CryarDRAFT_3259</name>
</gene>
<keyword evidence="3" id="KW-0804">Transcription</keyword>
<feature type="domain" description="HTH araC/xylS-type" evidence="4">
    <location>
        <begin position="197"/>
        <end position="295"/>
    </location>
</feature>
<reference evidence="5 6" key="1">
    <citation type="submission" date="2013-07" db="EMBL/GenBank/DDBJ databases">
        <authorList>
            <consortium name="DOE Joint Genome Institute"/>
            <person name="Eisen J."/>
            <person name="Huntemann M."/>
            <person name="Han J."/>
            <person name="Chen A."/>
            <person name="Kyrpides N."/>
            <person name="Mavromatis K."/>
            <person name="Markowitz V."/>
            <person name="Palaniappan K."/>
            <person name="Ivanova N."/>
            <person name="Schaumberg A."/>
            <person name="Pati A."/>
            <person name="Liolios K."/>
            <person name="Nordberg H.P."/>
            <person name="Cantor M.N."/>
            <person name="Hua S.X."/>
            <person name="Woyke T."/>
        </authorList>
    </citation>
    <scope>NUCLEOTIDE SEQUENCE [LARGE SCALE GENOMIC DNA]</scope>
    <source>
        <strain evidence="5 6">DSM 44712</strain>
    </source>
</reference>
<keyword evidence="6" id="KW-1185">Reference proteome</keyword>
<protein>
    <submittedName>
        <fullName evidence="5">DNA-binding domain-containing protein, AraC-type</fullName>
    </submittedName>
</protein>
<evidence type="ECO:0000313" key="5">
    <source>
        <dbReference type="EMBL" id="EXG82117.1"/>
    </source>
</evidence>
<dbReference type="PATRIC" id="fig|927661.3.peg.3216"/>
<dbReference type="HOGENOM" id="CLU_000445_81_0_11"/>
<comment type="caution">
    <text evidence="5">The sequence shown here is derived from an EMBL/GenBank/DDBJ whole genome shotgun (WGS) entry which is preliminary data.</text>
</comment>
<dbReference type="InterPro" id="IPR050204">
    <property type="entry name" value="AraC_XylS_family_regulators"/>
</dbReference>
<name>A0A010ZY27_9ACTN</name>
<dbReference type="InterPro" id="IPR020449">
    <property type="entry name" value="Tscrpt_reg_AraC-type_HTH"/>
</dbReference>
<dbReference type="PANTHER" id="PTHR46796">
    <property type="entry name" value="HTH-TYPE TRANSCRIPTIONAL ACTIVATOR RHAS-RELATED"/>
    <property type="match status" value="1"/>
</dbReference>
<dbReference type="SUPFAM" id="SSF46689">
    <property type="entry name" value="Homeodomain-like"/>
    <property type="match status" value="2"/>
</dbReference>
<proteinExistence type="predicted"/>
<dbReference type="PANTHER" id="PTHR46796:SF13">
    <property type="entry name" value="HTH-TYPE TRANSCRIPTIONAL ACTIVATOR RHAS"/>
    <property type="match status" value="1"/>
</dbReference>
<evidence type="ECO:0000259" key="4">
    <source>
        <dbReference type="PROSITE" id="PS01124"/>
    </source>
</evidence>
<sequence length="297" mass="31555">MAMRAGPAVSRRAALRGPWGLRVAGGPGLGFHVVLQGSAWLVPPDAANPTELTTGDVVLVRNGSGYGLADHPGSPLPDVAVLELSGDEDLAVIGTDGEPSTVVLCGSFALRHNRPHPLIAGLPEAVHLPARTGVDQRLRSVVDLLGAELDGDAPGTSAAIPALLDLLLLYTVRTWYDRQADRGVGGWAAALRDPAISRALFHLQRAPERSWTVADLASVASLSRPVFARRFTDLVGQPPLTYLTWWRMTLAGRMLHADDSTLSVVAARVGYASEFAFSKAFRRAFGVSPGTYRRSAS</sequence>
<dbReference type="AlphaFoldDB" id="A0A010ZY27"/>
<evidence type="ECO:0000256" key="1">
    <source>
        <dbReference type="ARBA" id="ARBA00023015"/>
    </source>
</evidence>
<keyword evidence="2 5" id="KW-0238">DNA-binding</keyword>
<evidence type="ECO:0000256" key="2">
    <source>
        <dbReference type="ARBA" id="ARBA00023125"/>
    </source>
</evidence>
<organism evidence="5 6">
    <name type="scientific">Cryptosporangium arvum DSM 44712</name>
    <dbReference type="NCBI Taxonomy" id="927661"/>
    <lineage>
        <taxon>Bacteria</taxon>
        <taxon>Bacillati</taxon>
        <taxon>Actinomycetota</taxon>
        <taxon>Actinomycetes</taxon>
        <taxon>Cryptosporangiales</taxon>
        <taxon>Cryptosporangiaceae</taxon>
        <taxon>Cryptosporangium</taxon>
    </lineage>
</organism>
<dbReference type="GO" id="GO:0003700">
    <property type="term" value="F:DNA-binding transcription factor activity"/>
    <property type="evidence" value="ECO:0007669"/>
    <property type="project" value="InterPro"/>
</dbReference>
<dbReference type="SMART" id="SM00342">
    <property type="entry name" value="HTH_ARAC"/>
    <property type="match status" value="1"/>
</dbReference>